<protein>
    <submittedName>
        <fullName evidence="8">Uncharacterized protein</fullName>
    </submittedName>
</protein>
<comment type="subcellular location">
    <subcellularLocation>
        <location evidence="1">Cell envelope</location>
    </subcellularLocation>
    <subcellularLocation>
        <location evidence="2">Membrane</location>
    </subcellularLocation>
</comment>
<dbReference type="GO" id="GO:0016020">
    <property type="term" value="C:membrane"/>
    <property type="evidence" value="ECO:0007669"/>
    <property type="project" value="UniProtKB-SubCell"/>
</dbReference>
<keyword evidence="9" id="KW-1185">Reference proteome</keyword>
<keyword evidence="3" id="KW-0433">Leucine-rich repeat</keyword>
<evidence type="ECO:0000256" key="3">
    <source>
        <dbReference type="ARBA" id="ARBA00022614"/>
    </source>
</evidence>
<dbReference type="Pfam" id="PF00560">
    <property type="entry name" value="LRR_1"/>
    <property type="match status" value="3"/>
</dbReference>
<dbReference type="SUPFAM" id="SSF50249">
    <property type="entry name" value="Nucleic acid-binding proteins"/>
    <property type="match status" value="1"/>
</dbReference>
<evidence type="ECO:0000313" key="8">
    <source>
        <dbReference type="EMBL" id="KAL3509195.1"/>
    </source>
</evidence>
<keyword evidence="7" id="KW-0325">Glycoprotein</keyword>
<dbReference type="EMBL" id="JBJUIK010000012">
    <property type="protein sequence ID" value="KAL3509195.1"/>
    <property type="molecule type" value="Genomic_DNA"/>
</dbReference>
<comment type="caution">
    <text evidence="8">The sequence shown here is derived from an EMBL/GenBank/DDBJ whole genome shotgun (WGS) entry which is preliminary data.</text>
</comment>
<organism evidence="8 9">
    <name type="scientific">Cinchona calisaya</name>
    <dbReference type="NCBI Taxonomy" id="153742"/>
    <lineage>
        <taxon>Eukaryota</taxon>
        <taxon>Viridiplantae</taxon>
        <taxon>Streptophyta</taxon>
        <taxon>Embryophyta</taxon>
        <taxon>Tracheophyta</taxon>
        <taxon>Spermatophyta</taxon>
        <taxon>Magnoliopsida</taxon>
        <taxon>eudicotyledons</taxon>
        <taxon>Gunneridae</taxon>
        <taxon>Pentapetalae</taxon>
        <taxon>asterids</taxon>
        <taxon>lamiids</taxon>
        <taxon>Gentianales</taxon>
        <taxon>Rubiaceae</taxon>
        <taxon>Cinchonoideae</taxon>
        <taxon>Cinchoneae</taxon>
        <taxon>Cinchona</taxon>
    </lineage>
</organism>
<dbReference type="Proteomes" id="UP001630127">
    <property type="component" value="Unassembled WGS sequence"/>
</dbReference>
<dbReference type="PANTHER" id="PTHR48059">
    <property type="entry name" value="POLYGALACTURONASE INHIBITOR 1"/>
    <property type="match status" value="1"/>
</dbReference>
<dbReference type="InterPro" id="IPR032675">
    <property type="entry name" value="LRR_dom_sf"/>
</dbReference>
<dbReference type="FunFam" id="3.80.10.10:FF:000041">
    <property type="entry name" value="LRR receptor-like serine/threonine-protein kinase ERECTA"/>
    <property type="match status" value="1"/>
</dbReference>
<gene>
    <name evidence="8" type="ORF">ACH5RR_028596</name>
</gene>
<evidence type="ECO:0000256" key="4">
    <source>
        <dbReference type="ARBA" id="ARBA00022729"/>
    </source>
</evidence>
<sequence>MENRCISISGLAERQSNYMLKFLLLEKLPIRPSNDRKMNYQRHRFVDSEESMIQAVTYTKDVDVLDRILEAYCTYYNGNTSVTKINKKKFQFGTSLLQLTLTKSAFVCHIEGPHKSIPENCYPLTPFNDFHNTWMMKALRSIKAEAYIVNTDERLYIFTCPNCSKVAGIEIDMYFTCLYCNMDVQKPQARTKFEVQLNDRTGILNDHIDDNYADYLFGVTTDEMAMMDTQRTPDLCFRLPELEYLNLEQNQFHGRIPSSISHCSAMDTRDLYGNKFTGNVLDDIGIMSMLRNLVVGGNNFTGILPSSIGNMSRLLILRLGWNNFSGKIPPELGKLPILEGVYIHSNQFTGEIAPELGRSSSIGRLYMNYNKITGKIPRSMFNISSLRELGLSRNQFSGFNES</sequence>
<dbReference type="InterPro" id="IPR001611">
    <property type="entry name" value="Leu-rich_rpt"/>
</dbReference>
<keyword evidence="4" id="KW-0732">Signal</keyword>
<keyword evidence="6" id="KW-0472">Membrane</keyword>
<dbReference type="PANTHER" id="PTHR48059:SF30">
    <property type="entry name" value="OS06G0587000 PROTEIN"/>
    <property type="match status" value="1"/>
</dbReference>
<evidence type="ECO:0000256" key="2">
    <source>
        <dbReference type="ARBA" id="ARBA00004370"/>
    </source>
</evidence>
<evidence type="ECO:0000256" key="5">
    <source>
        <dbReference type="ARBA" id="ARBA00022737"/>
    </source>
</evidence>
<accession>A0ABD2YP86</accession>
<evidence type="ECO:0000256" key="6">
    <source>
        <dbReference type="ARBA" id="ARBA00023136"/>
    </source>
</evidence>
<dbReference type="Gene3D" id="3.80.10.10">
    <property type="entry name" value="Ribonuclease Inhibitor"/>
    <property type="match status" value="1"/>
</dbReference>
<evidence type="ECO:0000313" key="9">
    <source>
        <dbReference type="Proteomes" id="UP001630127"/>
    </source>
</evidence>
<dbReference type="AlphaFoldDB" id="A0ABD2YP86"/>
<reference evidence="8 9" key="1">
    <citation type="submission" date="2024-11" db="EMBL/GenBank/DDBJ databases">
        <title>A near-complete genome assembly of Cinchona calisaya.</title>
        <authorList>
            <person name="Lian D.C."/>
            <person name="Zhao X.W."/>
            <person name="Wei L."/>
        </authorList>
    </citation>
    <scope>NUCLEOTIDE SEQUENCE [LARGE SCALE GENOMIC DNA]</scope>
    <source>
        <tissue evidence="8">Nenye</tissue>
    </source>
</reference>
<keyword evidence="5" id="KW-0677">Repeat</keyword>
<dbReference type="InterPro" id="IPR051848">
    <property type="entry name" value="PGIP"/>
</dbReference>
<evidence type="ECO:0000256" key="1">
    <source>
        <dbReference type="ARBA" id="ARBA00004196"/>
    </source>
</evidence>
<dbReference type="SUPFAM" id="SSF52058">
    <property type="entry name" value="L domain-like"/>
    <property type="match status" value="1"/>
</dbReference>
<proteinExistence type="predicted"/>
<dbReference type="InterPro" id="IPR012340">
    <property type="entry name" value="NA-bd_OB-fold"/>
</dbReference>
<evidence type="ECO:0000256" key="7">
    <source>
        <dbReference type="ARBA" id="ARBA00023180"/>
    </source>
</evidence>
<name>A0ABD2YP86_9GENT</name>